<feature type="compositionally biased region" description="Low complexity" evidence="1">
    <location>
        <begin position="312"/>
        <end position="339"/>
    </location>
</feature>
<dbReference type="Proteomes" id="UP001222325">
    <property type="component" value="Unassembled WGS sequence"/>
</dbReference>
<evidence type="ECO:0000256" key="1">
    <source>
        <dbReference type="SAM" id="MobiDB-lite"/>
    </source>
</evidence>
<evidence type="ECO:0000313" key="2">
    <source>
        <dbReference type="EMBL" id="KAJ7099942.1"/>
    </source>
</evidence>
<name>A0AAD6XSC0_9AGAR</name>
<accession>A0AAD6XSC0</accession>
<evidence type="ECO:0000313" key="3">
    <source>
        <dbReference type="Proteomes" id="UP001222325"/>
    </source>
</evidence>
<keyword evidence="3" id="KW-1185">Reference proteome</keyword>
<organism evidence="2 3">
    <name type="scientific">Mycena belliarum</name>
    <dbReference type="NCBI Taxonomy" id="1033014"/>
    <lineage>
        <taxon>Eukaryota</taxon>
        <taxon>Fungi</taxon>
        <taxon>Dikarya</taxon>
        <taxon>Basidiomycota</taxon>
        <taxon>Agaricomycotina</taxon>
        <taxon>Agaricomycetes</taxon>
        <taxon>Agaricomycetidae</taxon>
        <taxon>Agaricales</taxon>
        <taxon>Marasmiineae</taxon>
        <taxon>Mycenaceae</taxon>
        <taxon>Mycena</taxon>
    </lineage>
</organism>
<comment type="caution">
    <text evidence="2">The sequence shown here is derived from an EMBL/GenBank/DDBJ whole genome shotgun (WGS) entry which is preliminary data.</text>
</comment>
<feature type="region of interest" description="Disordered" evidence="1">
    <location>
        <begin position="106"/>
        <end position="180"/>
    </location>
</feature>
<protein>
    <submittedName>
        <fullName evidence="2">Uncharacterized protein</fullName>
    </submittedName>
</protein>
<proteinExistence type="predicted"/>
<reference evidence="2" key="1">
    <citation type="submission" date="2023-03" db="EMBL/GenBank/DDBJ databases">
        <title>Massive genome expansion in bonnet fungi (Mycena s.s.) driven by repeated elements and novel gene families across ecological guilds.</title>
        <authorList>
            <consortium name="Lawrence Berkeley National Laboratory"/>
            <person name="Harder C.B."/>
            <person name="Miyauchi S."/>
            <person name="Viragh M."/>
            <person name="Kuo A."/>
            <person name="Thoen E."/>
            <person name="Andreopoulos B."/>
            <person name="Lu D."/>
            <person name="Skrede I."/>
            <person name="Drula E."/>
            <person name="Henrissat B."/>
            <person name="Morin E."/>
            <person name="Kohler A."/>
            <person name="Barry K."/>
            <person name="LaButti K."/>
            <person name="Morin E."/>
            <person name="Salamov A."/>
            <person name="Lipzen A."/>
            <person name="Mereny Z."/>
            <person name="Hegedus B."/>
            <person name="Baldrian P."/>
            <person name="Stursova M."/>
            <person name="Weitz H."/>
            <person name="Taylor A."/>
            <person name="Grigoriev I.V."/>
            <person name="Nagy L.G."/>
            <person name="Martin F."/>
            <person name="Kauserud H."/>
        </authorList>
    </citation>
    <scope>NUCLEOTIDE SEQUENCE</scope>
    <source>
        <strain evidence="2">CBHHK173m</strain>
    </source>
</reference>
<sequence length="349" mass="37307">MGSVLPCPLIFADTFAQVTLVDADDPVRLRPNATCRARAPFHCALLRCLRLVQHGTGEQSPPPTHSEASLRLAAQLYRCAAPVRTHAPVCKHAQCPRCLRSPSAAAPPSNTAPLLQPPHDSGPAAPAAYAIRPQRPTPPTTNPLPHTQRRLRIRGSLCSRGSGQRRGNPCTSPPPLPKAPRVARKSIAVAYPATLRAQLPCPLPLRGANARGHVLASPQSAQVHGGVRAARPRPQLLLRAPDPHVPPAAPRRPFPSRMELAGRRRRIARKAWELAPTRTNSWASLGAGVGRVKGVGRPLRAGHRFARAQVDAPALQRAPRRQANGAHSPSAPRSSRLPAVKPAPSLVTL</sequence>
<dbReference type="EMBL" id="JARJCN010000006">
    <property type="protein sequence ID" value="KAJ7099942.1"/>
    <property type="molecule type" value="Genomic_DNA"/>
</dbReference>
<feature type="region of interest" description="Disordered" evidence="1">
    <location>
        <begin position="307"/>
        <end position="349"/>
    </location>
</feature>
<gene>
    <name evidence="2" type="ORF">B0H15DRAFT_818124</name>
</gene>
<dbReference type="AlphaFoldDB" id="A0AAD6XSC0"/>